<comment type="caution">
    <text evidence="2">The sequence shown here is derived from an EMBL/GenBank/DDBJ whole genome shotgun (WGS) entry which is preliminary data.</text>
</comment>
<dbReference type="InterPro" id="IPR000600">
    <property type="entry name" value="ROK"/>
</dbReference>
<keyword evidence="3" id="KW-1185">Reference proteome</keyword>
<dbReference type="Proteomes" id="UP000636793">
    <property type="component" value="Unassembled WGS sequence"/>
</dbReference>
<dbReference type="SUPFAM" id="SSF53067">
    <property type="entry name" value="Actin-like ATPase domain"/>
    <property type="match status" value="1"/>
</dbReference>
<dbReference type="PANTHER" id="PTHR18964:SF149">
    <property type="entry name" value="BIFUNCTIONAL UDP-N-ACETYLGLUCOSAMINE 2-EPIMERASE_N-ACETYLMANNOSAMINE KINASE"/>
    <property type="match status" value="1"/>
</dbReference>
<dbReference type="InterPro" id="IPR043129">
    <property type="entry name" value="ATPase_NBD"/>
</dbReference>
<evidence type="ECO:0000313" key="2">
    <source>
        <dbReference type="EMBL" id="GGB18716.1"/>
    </source>
</evidence>
<dbReference type="GO" id="GO:0016301">
    <property type="term" value="F:kinase activity"/>
    <property type="evidence" value="ECO:0007669"/>
    <property type="project" value="UniProtKB-KW"/>
</dbReference>
<dbReference type="InterPro" id="IPR036390">
    <property type="entry name" value="WH_DNA-bd_sf"/>
</dbReference>
<evidence type="ECO:0000256" key="1">
    <source>
        <dbReference type="ARBA" id="ARBA00006479"/>
    </source>
</evidence>
<gene>
    <name evidence="2" type="ORF">GCM10011492_05720</name>
</gene>
<dbReference type="Gene3D" id="1.10.10.10">
    <property type="entry name" value="Winged helix-like DNA-binding domain superfamily/Winged helix DNA-binding domain"/>
    <property type="match status" value="1"/>
</dbReference>
<keyword evidence="2" id="KW-0418">Kinase</keyword>
<dbReference type="Gene3D" id="3.30.420.40">
    <property type="match status" value="2"/>
</dbReference>
<accession>A0A916SXN0</accession>
<sequence>MAVLRDHGPLSRQQIGEITGLSPATVNRLTKSMLAEKLLVVDGHEASTGGRPSLILRYTGGSRVVAALQLRRDEMRAALVDFDGNIIEHRSVSVPSHARGAKADSEKRVEAVGDLLDDLMDVAQRASTPCQAVGISVPGVIEKSTNKVGVIPELGWPRAPIAELLRDRSDLPIVVENDANALAFAEYLSGAGVGMTSLVAVLLDNGMGAGIISNGAIHRGQHGEAGEIGYLLMDRAALARSYEDLGDLEDRVGSVAITREARRRGIKVSGGRVLTARDIISLAATGDARAEELLEEILDLVAMAVAAITVVIDPEAIIVGSDLSTPDEEIMARIRNRLVGRVIRVPQLIPSQLGADAVLLGVAELAIRSVAPTGFAARA</sequence>
<dbReference type="AlphaFoldDB" id="A0A916SXN0"/>
<dbReference type="SUPFAM" id="SSF46785">
    <property type="entry name" value="Winged helix' DNA-binding domain"/>
    <property type="match status" value="1"/>
</dbReference>
<comment type="similarity">
    <text evidence="1">Belongs to the ROK (NagC/XylR) family.</text>
</comment>
<keyword evidence="2" id="KW-0808">Transferase</keyword>
<organism evidence="2 3">
    <name type="scientific">Flexivirga endophytica</name>
    <dbReference type="NCBI Taxonomy" id="1849103"/>
    <lineage>
        <taxon>Bacteria</taxon>
        <taxon>Bacillati</taxon>
        <taxon>Actinomycetota</taxon>
        <taxon>Actinomycetes</taxon>
        <taxon>Micrococcales</taxon>
        <taxon>Dermacoccaceae</taxon>
        <taxon>Flexivirga</taxon>
    </lineage>
</organism>
<proteinExistence type="inferred from homology"/>
<protein>
    <submittedName>
        <fullName evidence="2">Sugar kinase</fullName>
    </submittedName>
</protein>
<dbReference type="EMBL" id="BMHI01000001">
    <property type="protein sequence ID" value="GGB18716.1"/>
    <property type="molecule type" value="Genomic_DNA"/>
</dbReference>
<evidence type="ECO:0000313" key="3">
    <source>
        <dbReference type="Proteomes" id="UP000636793"/>
    </source>
</evidence>
<name>A0A916SXN0_9MICO</name>
<dbReference type="RefSeq" id="WP_229749406.1">
    <property type="nucleotide sequence ID" value="NZ_BMHI01000001.1"/>
</dbReference>
<dbReference type="InterPro" id="IPR036388">
    <property type="entry name" value="WH-like_DNA-bd_sf"/>
</dbReference>
<reference evidence="2" key="2">
    <citation type="submission" date="2020-09" db="EMBL/GenBank/DDBJ databases">
        <authorList>
            <person name="Sun Q."/>
            <person name="Zhou Y."/>
        </authorList>
    </citation>
    <scope>NUCLEOTIDE SEQUENCE</scope>
    <source>
        <strain evidence="2">CGMCC 1.15085</strain>
    </source>
</reference>
<dbReference type="Pfam" id="PF00480">
    <property type="entry name" value="ROK"/>
    <property type="match status" value="1"/>
</dbReference>
<dbReference type="PANTHER" id="PTHR18964">
    <property type="entry name" value="ROK (REPRESSOR, ORF, KINASE) FAMILY"/>
    <property type="match status" value="1"/>
</dbReference>
<reference evidence="2" key="1">
    <citation type="journal article" date="2014" name="Int. J. Syst. Evol. Microbiol.">
        <title>Complete genome sequence of Corynebacterium casei LMG S-19264T (=DSM 44701T), isolated from a smear-ripened cheese.</title>
        <authorList>
            <consortium name="US DOE Joint Genome Institute (JGI-PGF)"/>
            <person name="Walter F."/>
            <person name="Albersmeier A."/>
            <person name="Kalinowski J."/>
            <person name="Ruckert C."/>
        </authorList>
    </citation>
    <scope>NUCLEOTIDE SEQUENCE</scope>
    <source>
        <strain evidence="2">CGMCC 1.15085</strain>
    </source>
</reference>